<organism evidence="1 2">
    <name type="scientific">Pedobacter caeni</name>
    <dbReference type="NCBI Taxonomy" id="288992"/>
    <lineage>
        <taxon>Bacteria</taxon>
        <taxon>Pseudomonadati</taxon>
        <taxon>Bacteroidota</taxon>
        <taxon>Sphingobacteriia</taxon>
        <taxon>Sphingobacteriales</taxon>
        <taxon>Sphingobacteriaceae</taxon>
        <taxon>Pedobacter</taxon>
    </lineage>
</organism>
<dbReference type="RefSeq" id="WP_073227846.1">
    <property type="nucleotide sequence ID" value="NZ_FQUQ01000001.1"/>
</dbReference>
<dbReference type="Proteomes" id="UP000184287">
    <property type="component" value="Unassembled WGS sequence"/>
</dbReference>
<dbReference type="AlphaFoldDB" id="A0A1M4VDG2"/>
<proteinExistence type="predicted"/>
<reference evidence="2" key="1">
    <citation type="submission" date="2016-11" db="EMBL/GenBank/DDBJ databases">
        <authorList>
            <person name="Varghese N."/>
            <person name="Submissions S."/>
        </authorList>
    </citation>
    <scope>NUCLEOTIDE SEQUENCE [LARGE SCALE GENOMIC DNA]</scope>
    <source>
        <strain evidence="2">DSM 16990</strain>
    </source>
</reference>
<evidence type="ECO:0000313" key="2">
    <source>
        <dbReference type="Proteomes" id="UP000184287"/>
    </source>
</evidence>
<protein>
    <submittedName>
        <fullName evidence="1">Uncharacterized protein</fullName>
    </submittedName>
</protein>
<sequence>MTTESYKAFYLDSISEISDHYFILSGFPEYDYREDYYYEIHLESISQLTIIREYVDNWIYIDVISSDILEIYVGECYEDCSSDGQLAYKRYEYQEIEKTSKEVWKPKAQEMRNRLISLLESKLPEYTTVRNEFVEQYKASYNRHIRAENTFGLNITELSETRLFDYLYVLFDSLYNPHYLENLAFPNRRLPLPKDWKVEYSELEESLEKLSKVDLTDTALMKNHVINIYNNTFEHMLSNFKYNYANVDESKYTQLFNSVIRNIH</sequence>
<dbReference type="STRING" id="288992.SAMN04488522_101872"/>
<keyword evidence="2" id="KW-1185">Reference proteome</keyword>
<accession>A0A1M4VDG2</accession>
<name>A0A1M4VDG2_9SPHI</name>
<dbReference type="EMBL" id="FQUQ01000001">
    <property type="protein sequence ID" value="SHE67009.1"/>
    <property type="molecule type" value="Genomic_DNA"/>
</dbReference>
<evidence type="ECO:0000313" key="1">
    <source>
        <dbReference type="EMBL" id="SHE67009.1"/>
    </source>
</evidence>
<gene>
    <name evidence="1" type="ORF">SAMN04488522_101872</name>
</gene>
<dbReference type="OrthoDB" id="9882999at2"/>